<dbReference type="Pfam" id="PF00011">
    <property type="entry name" value="HSP20"/>
    <property type="match status" value="1"/>
</dbReference>
<evidence type="ECO:0000256" key="2">
    <source>
        <dbReference type="PROSITE-ProRule" id="PRU00285"/>
    </source>
</evidence>
<keyword evidence="1 5" id="KW-0346">Stress response</keyword>
<comment type="similarity">
    <text evidence="2 3">Belongs to the small heat shock protein (HSP20) family.</text>
</comment>
<dbReference type="PANTHER" id="PTHR11527">
    <property type="entry name" value="HEAT-SHOCK PROTEIN 20 FAMILY MEMBER"/>
    <property type="match status" value="1"/>
</dbReference>
<organism evidence="5 6">
    <name type="scientific">Forsythia ovata</name>
    <dbReference type="NCBI Taxonomy" id="205694"/>
    <lineage>
        <taxon>Eukaryota</taxon>
        <taxon>Viridiplantae</taxon>
        <taxon>Streptophyta</taxon>
        <taxon>Embryophyta</taxon>
        <taxon>Tracheophyta</taxon>
        <taxon>Spermatophyta</taxon>
        <taxon>Magnoliopsida</taxon>
        <taxon>eudicotyledons</taxon>
        <taxon>Gunneridae</taxon>
        <taxon>Pentapetalae</taxon>
        <taxon>asterids</taxon>
        <taxon>lamiids</taxon>
        <taxon>Lamiales</taxon>
        <taxon>Oleaceae</taxon>
        <taxon>Forsythieae</taxon>
        <taxon>Forsythia</taxon>
    </lineage>
</organism>
<accession>A0ABD1VNN5</accession>
<dbReference type="EMBL" id="JBFOLJ010000005">
    <property type="protein sequence ID" value="KAL2538959.1"/>
    <property type="molecule type" value="Genomic_DNA"/>
</dbReference>
<keyword evidence="6" id="KW-1185">Reference proteome</keyword>
<evidence type="ECO:0000256" key="1">
    <source>
        <dbReference type="ARBA" id="ARBA00023016"/>
    </source>
</evidence>
<protein>
    <submittedName>
        <fullName evidence="5">22.0 kDa heat shock protein</fullName>
    </submittedName>
</protein>
<dbReference type="SUPFAM" id="SSF49764">
    <property type="entry name" value="HSP20-like chaperones"/>
    <property type="match status" value="1"/>
</dbReference>
<dbReference type="Gene3D" id="2.60.40.790">
    <property type="match status" value="1"/>
</dbReference>
<dbReference type="PROSITE" id="PS01031">
    <property type="entry name" value="SHSP"/>
    <property type="match status" value="1"/>
</dbReference>
<evidence type="ECO:0000256" key="3">
    <source>
        <dbReference type="RuleBase" id="RU003616"/>
    </source>
</evidence>
<gene>
    <name evidence="5" type="ORF">Fot_20350</name>
</gene>
<dbReference type="InterPro" id="IPR008978">
    <property type="entry name" value="HSP20-like_chaperone"/>
</dbReference>
<name>A0ABD1VNN5_9LAMI</name>
<proteinExistence type="inferred from homology"/>
<comment type="caution">
    <text evidence="5">The sequence shown here is derived from an EMBL/GenBank/DDBJ whole genome shotgun (WGS) entry which is preliminary data.</text>
</comment>
<dbReference type="InterPro" id="IPR031107">
    <property type="entry name" value="Small_HSP"/>
</dbReference>
<feature type="domain" description="SHSP" evidence="4">
    <location>
        <begin position="53"/>
        <end position="169"/>
    </location>
</feature>
<evidence type="ECO:0000313" key="5">
    <source>
        <dbReference type="EMBL" id="KAL2538959.1"/>
    </source>
</evidence>
<dbReference type="CDD" id="cd06472">
    <property type="entry name" value="ACD_ScHsp26_like"/>
    <property type="match status" value="1"/>
</dbReference>
<sequence>MEPLSIEVGCILQLMLLSQGQGSLLPFSDRLLLPLDPFGVLEQVPLALEREESMEVLPAAKVDWKETPLSHVIMLDVPGLKKEDLKIEVEENRVLLISGERKMEEENKTDHWHRVERSHGKFWRRFRLPDNVNLDRVEAKLENGVLIISMPKLSPDMIKGHRVVEIAGSGRDHQLEESSTNKPKEEL</sequence>
<reference evidence="6" key="1">
    <citation type="submission" date="2024-07" db="EMBL/GenBank/DDBJ databases">
        <title>Two chromosome-level genome assemblies of Korean endemic species Abeliophyllum distichum and Forsythia ovata (Oleaceae).</title>
        <authorList>
            <person name="Jang H."/>
        </authorList>
    </citation>
    <scope>NUCLEOTIDE SEQUENCE [LARGE SCALE GENOMIC DNA]</scope>
</reference>
<evidence type="ECO:0000259" key="4">
    <source>
        <dbReference type="PROSITE" id="PS01031"/>
    </source>
</evidence>
<dbReference type="InterPro" id="IPR002068">
    <property type="entry name" value="A-crystallin/Hsp20_dom"/>
</dbReference>
<dbReference type="Proteomes" id="UP001604277">
    <property type="component" value="Unassembled WGS sequence"/>
</dbReference>
<dbReference type="AlphaFoldDB" id="A0ABD1VNN5"/>
<evidence type="ECO:0000313" key="6">
    <source>
        <dbReference type="Proteomes" id="UP001604277"/>
    </source>
</evidence>